<gene>
    <name evidence="2" type="ORF">HHL28_00510</name>
</gene>
<dbReference type="InterPro" id="IPR009576">
    <property type="entry name" value="Biofilm_formation_YgiB"/>
</dbReference>
<dbReference type="Proteomes" id="UP000501891">
    <property type="component" value="Chromosome"/>
</dbReference>
<proteinExistence type="predicted"/>
<dbReference type="EMBL" id="CP051775">
    <property type="protein sequence ID" value="QJE71796.1"/>
    <property type="molecule type" value="Genomic_DNA"/>
</dbReference>
<reference evidence="2" key="1">
    <citation type="submission" date="2020-04" db="EMBL/GenBank/DDBJ databases">
        <title>A desert anoxygenic phototrophic bacterium fixes CO2 using RubisCO under aerobic conditions.</title>
        <authorList>
            <person name="Tang K."/>
        </authorList>
    </citation>
    <scope>NUCLEOTIDE SEQUENCE [LARGE SCALE GENOMIC DNA]</scope>
    <source>
        <strain evidence="2">MIMtkB3</strain>
    </source>
</reference>
<accession>A0A858R3X0</accession>
<evidence type="ECO:0000313" key="3">
    <source>
        <dbReference type="Proteomes" id="UP000501891"/>
    </source>
</evidence>
<dbReference type="KEGG" id="acru:HHL28_00510"/>
<feature type="compositionally biased region" description="Polar residues" evidence="1">
    <location>
        <begin position="185"/>
        <end position="198"/>
    </location>
</feature>
<feature type="region of interest" description="Disordered" evidence="1">
    <location>
        <begin position="1"/>
        <end position="21"/>
    </location>
</feature>
<dbReference type="Pfam" id="PF06693">
    <property type="entry name" value="DUF1190"/>
    <property type="match status" value="1"/>
</dbReference>
<name>A0A858R3X0_9PROT</name>
<sequence length="224" mass="23705">MPDDMTRPVPAPDVQEGGRRRRRSRYVSTLLLGATALAVTACGDDAPEQEARIFPNVAACVAEFSQEECNQAFEQSRQLHMQTAPKFDNLQACEAALGQGACTVAPMAQANGTVSNVFIPALMGFMLARALQPNPGYGYGGGYVNYGGRSYLARPIYVDREGFVRSGSSQVSRIPGGRDAFINQRAPTTVTTPVNRSGQVGRPSTTTSRGGFGSTSSRFGGGGS</sequence>
<evidence type="ECO:0000313" key="2">
    <source>
        <dbReference type="EMBL" id="QJE71796.1"/>
    </source>
</evidence>
<evidence type="ECO:0000256" key="1">
    <source>
        <dbReference type="SAM" id="MobiDB-lite"/>
    </source>
</evidence>
<organism evidence="2 3">
    <name type="scientific">Aerophototrophica crusticola</name>
    <dbReference type="NCBI Taxonomy" id="1709002"/>
    <lineage>
        <taxon>Bacteria</taxon>
        <taxon>Pseudomonadati</taxon>
        <taxon>Pseudomonadota</taxon>
        <taxon>Alphaproteobacteria</taxon>
        <taxon>Rhodospirillales</taxon>
        <taxon>Rhodospirillaceae</taxon>
        <taxon>Aerophototrophica</taxon>
    </lineage>
</organism>
<protein>
    <submittedName>
        <fullName evidence="2">DUF1190 domain-containing protein</fullName>
    </submittedName>
</protein>
<feature type="region of interest" description="Disordered" evidence="1">
    <location>
        <begin position="185"/>
        <end position="224"/>
    </location>
</feature>
<feature type="compositionally biased region" description="Low complexity" evidence="1">
    <location>
        <begin position="204"/>
        <end position="218"/>
    </location>
</feature>
<keyword evidence="3" id="KW-1185">Reference proteome</keyword>
<dbReference type="AlphaFoldDB" id="A0A858R3X0"/>